<dbReference type="OrthoDB" id="3767534at2759"/>
<feature type="chain" id="PRO_5014930496" description="CFEM domain-containing protein" evidence="10">
    <location>
        <begin position="21"/>
        <end position="198"/>
    </location>
</feature>
<keyword evidence="4" id="KW-0964">Secreted</keyword>
<dbReference type="EMBL" id="NLAX01001033">
    <property type="protein sequence ID" value="PKS06748.1"/>
    <property type="molecule type" value="Genomic_DNA"/>
</dbReference>
<dbReference type="InterPro" id="IPR008427">
    <property type="entry name" value="Extracellular_membr_CFEM_dom"/>
</dbReference>
<keyword evidence="5" id="KW-0325">Glycoprotein</keyword>
<gene>
    <name evidence="12" type="ORF">jhhlp_006822</name>
</gene>
<comment type="similarity">
    <text evidence="3">Belongs to the RBT5 family.</text>
</comment>
<dbReference type="InParanoid" id="A0A2N3N2U8"/>
<dbReference type="AlphaFoldDB" id="A0A2N3N2U8"/>
<feature type="compositionally biased region" description="Low complexity" evidence="9">
    <location>
        <begin position="94"/>
        <end position="152"/>
    </location>
</feature>
<sequence length="198" mass="20034">MHRLSAILVLAGLAAERVSAAVPNLPSCQSRCYDLTAEMIGCGKDDYRCHCDVFQSQFVPQIQSCMIEGSFAYLLDVTELQGTVCALAGQSLEPTSTSGSPSGSDPQPSQTSSAAPTDPSDSSGTDTLPSTESPSTSSPSTPSTTPSRTSNSQDDPEQTNSTGPGDGSEEGAASALPGMSAGVAAGILAAAMAAAYLF</sequence>
<evidence type="ECO:0000256" key="8">
    <source>
        <dbReference type="ARBA" id="ARBA00023288"/>
    </source>
</evidence>
<dbReference type="GO" id="GO:0005576">
    <property type="term" value="C:extracellular region"/>
    <property type="evidence" value="ECO:0007669"/>
    <property type="project" value="UniProtKB-SubCell"/>
</dbReference>
<comment type="subcellular location">
    <subcellularLocation>
        <location evidence="1">Membrane</location>
        <topology evidence="1">Lipid-anchor</topology>
        <topology evidence="1">GPI-anchor</topology>
    </subcellularLocation>
    <subcellularLocation>
        <location evidence="2">Secreted</location>
    </subcellularLocation>
</comment>
<evidence type="ECO:0000313" key="13">
    <source>
        <dbReference type="Proteomes" id="UP000233524"/>
    </source>
</evidence>
<accession>A0A2N3N2U8</accession>
<evidence type="ECO:0000256" key="2">
    <source>
        <dbReference type="ARBA" id="ARBA00004613"/>
    </source>
</evidence>
<dbReference type="GO" id="GO:0098552">
    <property type="term" value="C:side of membrane"/>
    <property type="evidence" value="ECO:0007669"/>
    <property type="project" value="UniProtKB-KW"/>
</dbReference>
<dbReference type="VEuPathDB" id="FungiDB:jhhlp_006822"/>
<dbReference type="Pfam" id="PF05730">
    <property type="entry name" value="CFEM"/>
    <property type="match status" value="1"/>
</dbReference>
<proteinExistence type="inferred from homology"/>
<reference evidence="12 13" key="1">
    <citation type="journal article" date="2017" name="G3 (Bethesda)">
        <title>First Draft Genome Sequence of the Pathogenic Fungus Lomentospora prolificans (Formerly Scedosporium prolificans).</title>
        <authorList>
            <person name="Luo R."/>
            <person name="Zimin A."/>
            <person name="Workman R."/>
            <person name="Fan Y."/>
            <person name="Pertea G."/>
            <person name="Grossman N."/>
            <person name="Wear M.P."/>
            <person name="Jia B."/>
            <person name="Miller H."/>
            <person name="Casadevall A."/>
            <person name="Timp W."/>
            <person name="Zhang S.X."/>
            <person name="Salzberg S.L."/>
        </authorList>
    </citation>
    <scope>NUCLEOTIDE SEQUENCE [LARGE SCALE GENOMIC DNA]</scope>
    <source>
        <strain evidence="12 13">JHH-5317</strain>
    </source>
</reference>
<evidence type="ECO:0000313" key="12">
    <source>
        <dbReference type="EMBL" id="PKS06748.1"/>
    </source>
</evidence>
<evidence type="ECO:0000256" key="7">
    <source>
        <dbReference type="ARBA" id="ARBA00023157"/>
    </source>
</evidence>
<feature type="region of interest" description="Disordered" evidence="9">
    <location>
        <begin position="92"/>
        <end position="175"/>
    </location>
</feature>
<keyword evidence="5" id="KW-0336">GPI-anchor</keyword>
<evidence type="ECO:0000256" key="6">
    <source>
        <dbReference type="ARBA" id="ARBA00022729"/>
    </source>
</evidence>
<dbReference type="Proteomes" id="UP000233524">
    <property type="component" value="Unassembled WGS sequence"/>
</dbReference>
<protein>
    <recommendedName>
        <fullName evidence="11">CFEM domain-containing protein</fullName>
    </recommendedName>
</protein>
<evidence type="ECO:0000256" key="4">
    <source>
        <dbReference type="ARBA" id="ARBA00022525"/>
    </source>
</evidence>
<evidence type="ECO:0000256" key="3">
    <source>
        <dbReference type="ARBA" id="ARBA00010031"/>
    </source>
</evidence>
<evidence type="ECO:0000256" key="1">
    <source>
        <dbReference type="ARBA" id="ARBA00004589"/>
    </source>
</evidence>
<evidence type="ECO:0000256" key="9">
    <source>
        <dbReference type="SAM" id="MobiDB-lite"/>
    </source>
</evidence>
<organism evidence="12 13">
    <name type="scientific">Lomentospora prolificans</name>
    <dbReference type="NCBI Taxonomy" id="41688"/>
    <lineage>
        <taxon>Eukaryota</taxon>
        <taxon>Fungi</taxon>
        <taxon>Dikarya</taxon>
        <taxon>Ascomycota</taxon>
        <taxon>Pezizomycotina</taxon>
        <taxon>Sordariomycetes</taxon>
        <taxon>Hypocreomycetidae</taxon>
        <taxon>Microascales</taxon>
        <taxon>Microascaceae</taxon>
        <taxon>Lomentospora</taxon>
    </lineage>
</organism>
<evidence type="ECO:0000259" key="11">
    <source>
        <dbReference type="Pfam" id="PF05730"/>
    </source>
</evidence>
<evidence type="ECO:0000256" key="10">
    <source>
        <dbReference type="SAM" id="SignalP"/>
    </source>
</evidence>
<comment type="caution">
    <text evidence="12">The sequence shown here is derived from an EMBL/GenBank/DDBJ whole genome shotgun (WGS) entry which is preliminary data.</text>
</comment>
<feature type="signal peptide" evidence="10">
    <location>
        <begin position="1"/>
        <end position="20"/>
    </location>
</feature>
<keyword evidence="6 10" id="KW-0732">Signal</keyword>
<keyword evidence="8" id="KW-0449">Lipoprotein</keyword>
<keyword evidence="13" id="KW-1185">Reference proteome</keyword>
<evidence type="ECO:0000256" key="5">
    <source>
        <dbReference type="ARBA" id="ARBA00022622"/>
    </source>
</evidence>
<name>A0A2N3N2U8_9PEZI</name>
<keyword evidence="7" id="KW-1015">Disulfide bond</keyword>
<keyword evidence="5" id="KW-0472">Membrane</keyword>
<feature type="domain" description="CFEM" evidence="11">
    <location>
        <begin position="22"/>
        <end position="69"/>
    </location>
</feature>